<comment type="caution">
    <text evidence="2">The sequence shown here is derived from an EMBL/GenBank/DDBJ whole genome shotgun (WGS) entry which is preliminary data.</text>
</comment>
<organism evidence="2 3">
    <name type="scientific">Nonomuraea monospora</name>
    <dbReference type="NCBI Taxonomy" id="568818"/>
    <lineage>
        <taxon>Bacteria</taxon>
        <taxon>Bacillati</taxon>
        <taxon>Actinomycetota</taxon>
        <taxon>Actinomycetes</taxon>
        <taxon>Streptosporangiales</taxon>
        <taxon>Streptosporangiaceae</taxon>
        <taxon>Nonomuraea</taxon>
    </lineage>
</organism>
<evidence type="ECO:0000313" key="3">
    <source>
        <dbReference type="Proteomes" id="UP001499843"/>
    </source>
</evidence>
<dbReference type="Pfam" id="PF12680">
    <property type="entry name" value="SnoaL_2"/>
    <property type="match status" value="1"/>
</dbReference>
<evidence type="ECO:0000259" key="1">
    <source>
        <dbReference type="Pfam" id="PF12680"/>
    </source>
</evidence>
<accession>A0ABN3CLE4</accession>
<dbReference type="Proteomes" id="UP001499843">
    <property type="component" value="Unassembled WGS sequence"/>
</dbReference>
<protein>
    <recommendedName>
        <fullName evidence="1">SnoaL-like domain-containing protein</fullName>
    </recommendedName>
</protein>
<proteinExistence type="predicted"/>
<feature type="domain" description="SnoaL-like" evidence="1">
    <location>
        <begin position="7"/>
        <end position="106"/>
    </location>
</feature>
<dbReference type="SUPFAM" id="SSF54427">
    <property type="entry name" value="NTF2-like"/>
    <property type="match status" value="1"/>
</dbReference>
<reference evidence="2 3" key="1">
    <citation type="journal article" date="2019" name="Int. J. Syst. Evol. Microbiol.">
        <title>The Global Catalogue of Microorganisms (GCM) 10K type strain sequencing project: providing services to taxonomists for standard genome sequencing and annotation.</title>
        <authorList>
            <consortium name="The Broad Institute Genomics Platform"/>
            <consortium name="The Broad Institute Genome Sequencing Center for Infectious Disease"/>
            <person name="Wu L."/>
            <person name="Ma J."/>
        </authorList>
    </citation>
    <scope>NUCLEOTIDE SEQUENCE [LARGE SCALE GENOMIC DNA]</scope>
    <source>
        <strain evidence="2 3">JCM 16114</strain>
    </source>
</reference>
<evidence type="ECO:0000313" key="2">
    <source>
        <dbReference type="EMBL" id="GAA2210197.1"/>
    </source>
</evidence>
<keyword evidence="3" id="KW-1185">Reference proteome</keyword>
<dbReference type="EMBL" id="BAAAQX010000015">
    <property type="protein sequence ID" value="GAA2210197.1"/>
    <property type="molecule type" value="Genomic_DNA"/>
</dbReference>
<sequence>MLRTSLAGDTERLLELMAPDVVVEWPYRPEGVPGELRGRQAFAAFVAEHGGAITFHEYTGVEMHQTLDPEVVIVEYTVHGTVTATGRPFEQRPVTVLRVRDGQVVTYRDYVNPLPVMEALRL</sequence>
<dbReference type="InterPro" id="IPR032710">
    <property type="entry name" value="NTF2-like_dom_sf"/>
</dbReference>
<dbReference type="InterPro" id="IPR037401">
    <property type="entry name" value="SnoaL-like"/>
</dbReference>
<name>A0ABN3CLE4_9ACTN</name>
<dbReference type="Gene3D" id="3.10.450.50">
    <property type="match status" value="1"/>
</dbReference>
<gene>
    <name evidence="2" type="ORF">GCM10009850_056560</name>
</gene>